<name>U2NMU1_9BACT</name>
<dbReference type="CDD" id="cd12966">
    <property type="entry name" value="CBM-Ec_CBM-Fc"/>
    <property type="match status" value="1"/>
</dbReference>
<proteinExistence type="predicted"/>
<dbReference type="GO" id="GO:0019867">
    <property type="term" value="C:outer membrane"/>
    <property type="evidence" value="ECO:0007669"/>
    <property type="project" value="InterPro"/>
</dbReference>
<dbReference type="EMBL" id="AWEY01000020">
    <property type="protein sequence ID" value="ERK39385.1"/>
    <property type="molecule type" value="Genomic_DNA"/>
</dbReference>
<evidence type="ECO:0000313" key="5">
    <source>
        <dbReference type="EMBL" id="ERK39385.1"/>
    </source>
</evidence>
<evidence type="ECO:0000259" key="3">
    <source>
        <dbReference type="Pfam" id="PF17142"/>
    </source>
</evidence>
<dbReference type="Pfam" id="PF17142">
    <property type="entry name" value="SusF_N"/>
    <property type="match status" value="1"/>
</dbReference>
<keyword evidence="1" id="KW-0732">Signal</keyword>
<sequence>MKLKSYMIAAVALMGLTACNEDFGDWTNQAGNKQEAAINFGNGKVTEVGVIDLAQYPKAPADTDSVKVCTIVAPTTTYKETTNLYFINLGDKEYAVSVTGNMLVKDLKAYVEKTFGLRPVERTVTTTVTAYTGDGKTAVKSTLVAQSGKFNVKVIPQAPFIDEKGYYIVGNVNSWSLMRDEAMHLTNGGADPYDVPEFTVDLKPVDGLETYEIKLAPASAFGADDKVSNWGNVLSSADSDPVAANSGTISTTNAGGNIKFAAVEGAKKYRIKVNVLNGTYEVTAMSNPELYLTGSNYSWGGTWLNLHPVNGNDDAFWRIIYLHKDEQIKFAPQAGWGNDFGAQYKMVDEAGANPSGTDNIVIGNAGWYLVYVNTKPTVKTVSFLKPTVYLIGNTAGEWNVNASHAFTTPTEENGEFVSPAFAADDDVRMCVSFDGYDWWRTEFILNAGGKIDFRENGGEQTRVKGVKGQRAYLNFTTLSGSYK</sequence>
<dbReference type="InterPro" id="IPR033408">
    <property type="entry name" value="SusF_N"/>
</dbReference>
<feature type="domain" description="Outer membrane protein SusF/SusE-like C-terminal" evidence="2">
    <location>
        <begin position="289"/>
        <end position="375"/>
    </location>
</feature>
<dbReference type="PATRIC" id="fig|1115809.3.peg.1204"/>
<dbReference type="InterPro" id="IPR032187">
    <property type="entry name" value="SusF/SusE-like_C"/>
</dbReference>
<keyword evidence="6" id="KW-1185">Reference proteome</keyword>
<evidence type="ECO:0000256" key="1">
    <source>
        <dbReference type="SAM" id="SignalP"/>
    </source>
</evidence>
<feature type="chain" id="PRO_5004631771" evidence="1">
    <location>
        <begin position="21"/>
        <end position="483"/>
    </location>
</feature>
<dbReference type="Gene3D" id="2.60.40.3610">
    <property type="match status" value="1"/>
</dbReference>
<dbReference type="RefSeq" id="WP_021589531.1">
    <property type="nucleotide sequence ID" value="NZ_AWEY01000020.1"/>
</dbReference>
<keyword evidence="5" id="KW-0449">Lipoprotein</keyword>
<protein>
    <submittedName>
        <fullName evidence="5">Putative lipoprotein</fullName>
    </submittedName>
</protein>
<accession>U2NMU1</accession>
<evidence type="ECO:0000259" key="4">
    <source>
        <dbReference type="Pfam" id="PF26120"/>
    </source>
</evidence>
<dbReference type="GO" id="GO:2001070">
    <property type="term" value="F:starch binding"/>
    <property type="evidence" value="ECO:0007669"/>
    <property type="project" value="InterPro"/>
</dbReference>
<comment type="caution">
    <text evidence="5">The sequence shown here is derived from an EMBL/GenBank/DDBJ whole genome shotgun (WGS) entry which is preliminary data.</text>
</comment>
<organism evidence="5 6">
    <name type="scientific">Segatella baroniae F0067</name>
    <dbReference type="NCBI Taxonomy" id="1115809"/>
    <lineage>
        <taxon>Bacteria</taxon>
        <taxon>Pseudomonadati</taxon>
        <taxon>Bacteroidota</taxon>
        <taxon>Bacteroidia</taxon>
        <taxon>Bacteroidales</taxon>
        <taxon>Prevotellaceae</taxon>
        <taxon>Segatella</taxon>
    </lineage>
</organism>
<dbReference type="Proteomes" id="UP000016648">
    <property type="component" value="Unassembled WGS sequence"/>
</dbReference>
<dbReference type="Pfam" id="PF26120">
    <property type="entry name" value="CBM_1st_SusF"/>
    <property type="match status" value="1"/>
</dbReference>
<reference evidence="5 6" key="1">
    <citation type="submission" date="2013-08" db="EMBL/GenBank/DDBJ databases">
        <authorList>
            <person name="Durkin A.S."/>
            <person name="Haft D.R."/>
            <person name="McCorrison J."/>
            <person name="Torralba M."/>
            <person name="Gillis M."/>
            <person name="Haft D.H."/>
            <person name="Methe B."/>
            <person name="Sutton G."/>
            <person name="Nelson K.E."/>
        </authorList>
    </citation>
    <scope>NUCLEOTIDE SEQUENCE [LARGE SCALE GENOMIC DNA]</scope>
    <source>
        <strain evidence="5 6">F0067</strain>
    </source>
</reference>
<feature type="domain" description="Outer membrane protein SusF/SusE-like C-terminal" evidence="2">
    <location>
        <begin position="387"/>
        <end position="480"/>
    </location>
</feature>
<dbReference type="Pfam" id="PF16411">
    <property type="entry name" value="SusF_SusE"/>
    <property type="match status" value="2"/>
</dbReference>
<evidence type="ECO:0000313" key="6">
    <source>
        <dbReference type="Proteomes" id="UP000016648"/>
    </source>
</evidence>
<evidence type="ECO:0000259" key="2">
    <source>
        <dbReference type="Pfam" id="PF16411"/>
    </source>
</evidence>
<dbReference type="CDD" id="cd12965">
    <property type="entry name" value="CBM-Eb_CBM-Fb"/>
    <property type="match status" value="1"/>
</dbReference>
<dbReference type="PROSITE" id="PS51257">
    <property type="entry name" value="PROKAR_LIPOPROTEIN"/>
    <property type="match status" value="1"/>
</dbReference>
<dbReference type="Gene3D" id="2.60.40.3620">
    <property type="match status" value="2"/>
</dbReference>
<feature type="signal peptide" evidence="1">
    <location>
        <begin position="1"/>
        <end position="20"/>
    </location>
</feature>
<feature type="domain" description="SusF first starch specific CBM" evidence="4">
    <location>
        <begin position="161"/>
        <end position="283"/>
    </location>
</feature>
<dbReference type="AlphaFoldDB" id="U2NMU1"/>
<dbReference type="InterPro" id="IPR058976">
    <property type="entry name" value="CBM_1st_SusF"/>
</dbReference>
<feature type="domain" description="Outer membrane protein SusF N-terminal" evidence="3">
    <location>
        <begin position="19"/>
        <end position="134"/>
    </location>
</feature>
<gene>
    <name evidence="5" type="ORF">HMPREF9135_1651</name>
</gene>